<evidence type="ECO:0000259" key="7">
    <source>
        <dbReference type="PROSITE" id="PS50835"/>
    </source>
</evidence>
<dbReference type="KEGG" id="char:116219143"/>
<feature type="transmembrane region" description="Helical" evidence="5">
    <location>
        <begin position="417"/>
        <end position="444"/>
    </location>
</feature>
<feature type="signal peptide" evidence="6">
    <location>
        <begin position="1"/>
        <end position="22"/>
    </location>
</feature>
<dbReference type="SMART" id="SM00409">
    <property type="entry name" value="IG"/>
    <property type="match status" value="4"/>
</dbReference>
<keyword evidence="6" id="KW-0732">Signal</keyword>
<feature type="domain" description="Ig-like" evidence="7">
    <location>
        <begin position="329"/>
        <end position="415"/>
    </location>
</feature>
<dbReference type="GeneTree" id="ENSGT01010000222294"/>
<dbReference type="PANTHER" id="PTHR46013">
    <property type="entry name" value="VASCULAR CELL ADHESION MOLECULE 1"/>
    <property type="match status" value="1"/>
</dbReference>
<keyword evidence="5" id="KW-0472">Membrane</keyword>
<dbReference type="InterPro" id="IPR003598">
    <property type="entry name" value="Ig_sub2"/>
</dbReference>
<evidence type="ECO:0000313" key="10">
    <source>
        <dbReference type="RefSeq" id="XP_031417989.1"/>
    </source>
</evidence>
<comment type="subunit">
    <text evidence="4">Predominantly monomer of isoform CD22-beta. Also found as heterodimer of isoform CD22-beta and a shorter isoform. Interacts with PTPN6/SHP-1, LYN, SYK, PIK3R1/PIK3R2 and PLCG1 upon phosphorylation. Interacts with GRB2, INPP5D and SHC1 upon phosphorylation. May form a complex with INPP5D/SHIP, GRB2 and SHC1.</text>
</comment>
<keyword evidence="5" id="KW-0812">Transmembrane</keyword>
<dbReference type="InterPro" id="IPR003599">
    <property type="entry name" value="Ig_sub"/>
</dbReference>
<dbReference type="Pfam" id="PF24518">
    <property type="entry name" value="Ig_CD22"/>
    <property type="match status" value="1"/>
</dbReference>
<feature type="chain" id="PRO_5044652735" description="B-cell receptor CD22" evidence="6">
    <location>
        <begin position="23"/>
        <end position="556"/>
    </location>
</feature>
<dbReference type="AlphaFoldDB" id="A0A6P8EP73"/>
<dbReference type="SMART" id="SM00408">
    <property type="entry name" value="IGc2"/>
    <property type="match status" value="2"/>
</dbReference>
<protein>
    <recommendedName>
        <fullName evidence="1">B-cell receptor CD22</fullName>
    </recommendedName>
    <alternativeName>
        <fullName evidence="2">Sialic acid-binding Ig-like lectin 2</fullName>
    </alternativeName>
</protein>
<feature type="domain" description="Ig-like" evidence="7">
    <location>
        <begin position="240"/>
        <end position="324"/>
    </location>
</feature>
<comment type="function">
    <text evidence="3">Most highly expressed siglec (sialic acid-binding immunoglobulin-like lectin) on B-cells that plays a role in various aspects of B-cell biology including differentiation, antigen presentation, and trafficking to bone marrow. Binds to alpha 2,6-linked sialic acid residues of surface molecules such as CD22 itself, CD45 and IgM in a cis configuration. Can also bind to ligands on other cells as an adhesion molecule in a trans configuration. Acts as an inhibitory coreceptor on the surface of B-cells and inhibits B-cell receptor induced signaling, characterized by inhibition of the calcium mobilization and cellular activation. Mechanistically, the immunoreceptor tyrosine-based inhibitory motif domain is phosphorylated by the Src kinase LYN, which in turn leads to the recruitment of the protein tyrosine phosphatase 1/PTPN6, leading to the negative regulation of BCR signaling. If this negative signaling from is of sufficient strength, apoptosis of the B-cell can be induced.</text>
</comment>
<dbReference type="PROSITE" id="PS50835">
    <property type="entry name" value="IG_LIKE"/>
    <property type="match status" value="2"/>
</dbReference>
<dbReference type="Gene3D" id="2.60.40.10">
    <property type="entry name" value="Immunoglobulins"/>
    <property type="match status" value="3"/>
</dbReference>
<evidence type="ECO:0000256" key="3">
    <source>
        <dbReference type="ARBA" id="ARBA00045430"/>
    </source>
</evidence>
<dbReference type="InterPro" id="IPR036179">
    <property type="entry name" value="Ig-like_dom_sf"/>
</dbReference>
<name>A0A6P8EP73_CLUHA</name>
<dbReference type="Pfam" id="PF13895">
    <property type="entry name" value="Ig_2"/>
    <property type="match status" value="2"/>
</dbReference>
<evidence type="ECO:0000256" key="4">
    <source>
        <dbReference type="ARBA" id="ARBA00046458"/>
    </source>
</evidence>
<evidence type="ECO:0000256" key="2">
    <source>
        <dbReference type="ARBA" id="ARBA00041781"/>
    </source>
</evidence>
<dbReference type="InterPro" id="IPR007110">
    <property type="entry name" value="Ig-like_dom"/>
</dbReference>
<dbReference type="OrthoDB" id="10012075at2759"/>
<sequence>MSFTGKETFLATYIFLLAGVFGEQGRYFSICASEGSTVVFSRPPSEGKGGFWYKKELGVKNLLHMPEYKTRSSTYDNTRLLLIKDVKLMDSGVFGYTSSSTRESHGVLLSVMGTPGMVNSTALTQSLLDKQCWSVMHSSRICALKGSSVDMHCLYSYPKDLKITTTIWYTDWKPLKNNPDDISVDEQFQNRVEYIGNKENNCTLRINQLRERDTLKKYKFRFINDQSTGYSGSDIKLSLTNLQVIVNPITVNEGQNVSLTCRTTCILSTNPIYIWYKNSHPVSDKHIGINNTQHLNQVTSEDAGSYSCAVKGHEEHPSPAETLNVRYAPKSTSLSVSRSGELVEGSVVTLTCNSDANPPVQNYTWNKKTENETVVIGTGKSINLTLASGDGGLYYCTAWNEVGFQNSSTFQDTLSGAVVPLAAVSAAAVVSVIVILLVLILVWLRKRGRNASRVNALSSGIQQRNNHSLYAVSGIAATSSSEQGMDVSASDDVQYASVQFKKSTGREMPFCPTAQSHQEEQDVQYAAVNTCRPNAASCTGGGEEVYSTINKTRTRP</sequence>
<proteinExistence type="predicted"/>
<organism evidence="8 9">
    <name type="scientific">Clupea harengus</name>
    <name type="common">Atlantic herring</name>
    <dbReference type="NCBI Taxonomy" id="7950"/>
    <lineage>
        <taxon>Eukaryota</taxon>
        <taxon>Metazoa</taxon>
        <taxon>Chordata</taxon>
        <taxon>Craniata</taxon>
        <taxon>Vertebrata</taxon>
        <taxon>Euteleostomi</taxon>
        <taxon>Actinopterygii</taxon>
        <taxon>Neopterygii</taxon>
        <taxon>Teleostei</taxon>
        <taxon>Clupei</taxon>
        <taxon>Clupeiformes</taxon>
        <taxon>Clupeoidei</taxon>
        <taxon>Clupeidae</taxon>
        <taxon>Clupea</taxon>
    </lineage>
</organism>
<dbReference type="InterPro" id="IPR056386">
    <property type="entry name" value="Ig_CD22"/>
</dbReference>
<dbReference type="CDD" id="cd00096">
    <property type="entry name" value="Ig"/>
    <property type="match status" value="1"/>
</dbReference>
<dbReference type="PANTHER" id="PTHR46013:SF4">
    <property type="entry name" value="B-CELL RECEPTOR CD22-RELATED"/>
    <property type="match status" value="1"/>
</dbReference>
<evidence type="ECO:0000313" key="8">
    <source>
        <dbReference type="Proteomes" id="UP000515152"/>
    </source>
</evidence>
<keyword evidence="5" id="KW-1133">Transmembrane helix</keyword>
<evidence type="ECO:0000256" key="1">
    <source>
        <dbReference type="ARBA" id="ARBA00040106"/>
    </source>
</evidence>
<dbReference type="RefSeq" id="XP_031417989.1">
    <property type="nucleotide sequence ID" value="XM_031562129.2"/>
</dbReference>
<dbReference type="RefSeq" id="XP_031417988.1">
    <property type="nucleotide sequence ID" value="XM_031562128.2"/>
</dbReference>
<dbReference type="Proteomes" id="UP000515152">
    <property type="component" value="Chromosome 24"/>
</dbReference>
<dbReference type="InterPro" id="IPR013783">
    <property type="entry name" value="Ig-like_fold"/>
</dbReference>
<dbReference type="SUPFAM" id="SSF48726">
    <property type="entry name" value="Immunoglobulin"/>
    <property type="match status" value="3"/>
</dbReference>
<evidence type="ECO:0000313" key="9">
    <source>
        <dbReference type="RefSeq" id="XP_031417988.1"/>
    </source>
</evidence>
<reference evidence="9 10" key="1">
    <citation type="submission" date="2025-04" db="UniProtKB">
        <authorList>
            <consortium name="RefSeq"/>
        </authorList>
    </citation>
    <scope>IDENTIFICATION</scope>
</reference>
<gene>
    <name evidence="9 10" type="primary">LOC116219143</name>
</gene>
<keyword evidence="8" id="KW-1185">Reference proteome</keyword>
<accession>A0A6P8EP73</accession>
<dbReference type="GeneID" id="116219143"/>
<evidence type="ECO:0000256" key="5">
    <source>
        <dbReference type="SAM" id="Phobius"/>
    </source>
</evidence>
<evidence type="ECO:0000256" key="6">
    <source>
        <dbReference type="SAM" id="SignalP"/>
    </source>
</evidence>